<reference evidence="8" key="2">
    <citation type="submission" date="2020-09" db="EMBL/GenBank/DDBJ databases">
        <authorList>
            <person name="Sun Q."/>
            <person name="Ohkuma M."/>
        </authorList>
    </citation>
    <scope>NUCLEOTIDE SEQUENCE</scope>
    <source>
        <strain evidence="8">JCM 3276</strain>
    </source>
</reference>
<feature type="domain" description="DUF202" evidence="7">
    <location>
        <begin position="24"/>
        <end position="90"/>
    </location>
</feature>
<dbReference type="PANTHER" id="PTHR34187">
    <property type="entry name" value="FGR18P"/>
    <property type="match status" value="1"/>
</dbReference>
<feature type="transmembrane region" description="Helical" evidence="6">
    <location>
        <begin position="101"/>
        <end position="124"/>
    </location>
</feature>
<dbReference type="GO" id="GO:0005886">
    <property type="term" value="C:plasma membrane"/>
    <property type="evidence" value="ECO:0007669"/>
    <property type="project" value="UniProtKB-SubCell"/>
</dbReference>
<dbReference type="EMBL" id="BMRB01000003">
    <property type="protein sequence ID" value="GGS43521.1"/>
    <property type="molecule type" value="Genomic_DNA"/>
</dbReference>
<organism evidence="8 9">
    <name type="scientific">Actinokineospora fastidiosa</name>
    <dbReference type="NCBI Taxonomy" id="1816"/>
    <lineage>
        <taxon>Bacteria</taxon>
        <taxon>Bacillati</taxon>
        <taxon>Actinomycetota</taxon>
        <taxon>Actinomycetes</taxon>
        <taxon>Pseudonocardiales</taxon>
        <taxon>Pseudonocardiaceae</taxon>
        <taxon>Actinokineospora</taxon>
    </lineage>
</organism>
<evidence type="ECO:0000259" key="7">
    <source>
        <dbReference type="Pfam" id="PF02656"/>
    </source>
</evidence>
<feature type="transmembrane region" description="Helical" evidence="6">
    <location>
        <begin position="33"/>
        <end position="54"/>
    </location>
</feature>
<dbReference type="InterPro" id="IPR052053">
    <property type="entry name" value="IM_YidH-like"/>
</dbReference>
<protein>
    <recommendedName>
        <fullName evidence="7">DUF202 domain-containing protein</fullName>
    </recommendedName>
</protein>
<evidence type="ECO:0000256" key="6">
    <source>
        <dbReference type="SAM" id="Phobius"/>
    </source>
</evidence>
<keyword evidence="3 6" id="KW-0812">Transmembrane</keyword>
<sequence length="125" mass="13129">MRRGAGVAIRSRGQGSGMTEPDYRFTLANERTFLAWVRTALALVAAGVAVAQYLPDLGPPVVRTVLGVVLVLFGAGVAGLSHRRWRRAQEAIRAGRALPSAPELAVIAYGVALVGVVVLVLVLVS</sequence>
<keyword evidence="9" id="KW-1185">Reference proteome</keyword>
<keyword evidence="4 6" id="KW-1133">Transmembrane helix</keyword>
<accession>A0A918LGD3</accession>
<dbReference type="Pfam" id="PF02656">
    <property type="entry name" value="DUF202"/>
    <property type="match status" value="1"/>
</dbReference>
<reference evidence="8" key="1">
    <citation type="journal article" date="2014" name="Int. J. Syst. Evol. Microbiol.">
        <title>Complete genome sequence of Corynebacterium casei LMG S-19264T (=DSM 44701T), isolated from a smear-ripened cheese.</title>
        <authorList>
            <consortium name="US DOE Joint Genome Institute (JGI-PGF)"/>
            <person name="Walter F."/>
            <person name="Albersmeier A."/>
            <person name="Kalinowski J."/>
            <person name="Ruckert C."/>
        </authorList>
    </citation>
    <scope>NUCLEOTIDE SEQUENCE</scope>
    <source>
        <strain evidence="8">JCM 3276</strain>
    </source>
</reference>
<dbReference type="Proteomes" id="UP000660680">
    <property type="component" value="Unassembled WGS sequence"/>
</dbReference>
<dbReference type="AlphaFoldDB" id="A0A918LGD3"/>
<dbReference type="InterPro" id="IPR003807">
    <property type="entry name" value="DUF202"/>
</dbReference>
<keyword evidence="2" id="KW-1003">Cell membrane</keyword>
<comment type="subcellular location">
    <subcellularLocation>
        <location evidence="1">Cell membrane</location>
        <topology evidence="1">Multi-pass membrane protein</topology>
    </subcellularLocation>
</comment>
<evidence type="ECO:0000256" key="4">
    <source>
        <dbReference type="ARBA" id="ARBA00022989"/>
    </source>
</evidence>
<evidence type="ECO:0000256" key="1">
    <source>
        <dbReference type="ARBA" id="ARBA00004651"/>
    </source>
</evidence>
<comment type="caution">
    <text evidence="8">The sequence shown here is derived from an EMBL/GenBank/DDBJ whole genome shotgun (WGS) entry which is preliminary data.</text>
</comment>
<gene>
    <name evidence="8" type="ORF">GCM10010171_43330</name>
</gene>
<dbReference type="PANTHER" id="PTHR34187:SF2">
    <property type="entry name" value="DUF202 DOMAIN-CONTAINING PROTEIN"/>
    <property type="match status" value="1"/>
</dbReference>
<evidence type="ECO:0000256" key="3">
    <source>
        <dbReference type="ARBA" id="ARBA00022692"/>
    </source>
</evidence>
<evidence type="ECO:0000313" key="8">
    <source>
        <dbReference type="EMBL" id="GGS43521.1"/>
    </source>
</evidence>
<evidence type="ECO:0000313" key="9">
    <source>
        <dbReference type="Proteomes" id="UP000660680"/>
    </source>
</evidence>
<name>A0A918LGD3_9PSEU</name>
<feature type="transmembrane region" description="Helical" evidence="6">
    <location>
        <begin position="60"/>
        <end position="80"/>
    </location>
</feature>
<evidence type="ECO:0000256" key="2">
    <source>
        <dbReference type="ARBA" id="ARBA00022475"/>
    </source>
</evidence>
<keyword evidence="5 6" id="KW-0472">Membrane</keyword>
<proteinExistence type="predicted"/>
<evidence type="ECO:0000256" key="5">
    <source>
        <dbReference type="ARBA" id="ARBA00023136"/>
    </source>
</evidence>